<organism evidence="3 4">
    <name type="scientific">Methanospirillum stamsii</name>
    <dbReference type="NCBI Taxonomy" id="1277351"/>
    <lineage>
        <taxon>Archaea</taxon>
        <taxon>Methanobacteriati</taxon>
        <taxon>Methanobacteriota</taxon>
        <taxon>Stenosarchaea group</taxon>
        <taxon>Methanomicrobia</taxon>
        <taxon>Methanomicrobiales</taxon>
        <taxon>Methanospirillaceae</taxon>
        <taxon>Methanospirillum</taxon>
    </lineage>
</organism>
<dbReference type="PANTHER" id="PTHR44068">
    <property type="entry name" value="ZGC:194242"/>
    <property type="match status" value="1"/>
</dbReference>
<proteinExistence type="predicted"/>
<dbReference type="SUPFAM" id="SSF53335">
    <property type="entry name" value="S-adenosyl-L-methionine-dependent methyltransferases"/>
    <property type="match status" value="1"/>
</dbReference>
<dbReference type="InterPro" id="IPR050447">
    <property type="entry name" value="Erg6_SMT_methyltransf"/>
</dbReference>
<protein>
    <submittedName>
        <fullName evidence="3">Class I SAM-dependent methyltransferase</fullName>
    </submittedName>
</protein>
<dbReference type="GO" id="GO:0032259">
    <property type="term" value="P:methylation"/>
    <property type="evidence" value="ECO:0007669"/>
    <property type="project" value="UniProtKB-KW"/>
</dbReference>
<feature type="domain" description="Methyltransferase type 11" evidence="2">
    <location>
        <begin position="48"/>
        <end position="146"/>
    </location>
</feature>
<dbReference type="GO" id="GO:0016126">
    <property type="term" value="P:sterol biosynthetic process"/>
    <property type="evidence" value="ECO:0007669"/>
    <property type="project" value="TreeGrafter"/>
</dbReference>
<gene>
    <name evidence="3" type="ORF">DLD82_08860</name>
</gene>
<dbReference type="EMBL" id="QGMZ01000017">
    <property type="protein sequence ID" value="PWR74567.1"/>
    <property type="molecule type" value="Genomic_DNA"/>
</dbReference>
<dbReference type="InterPro" id="IPR029063">
    <property type="entry name" value="SAM-dependent_MTases_sf"/>
</dbReference>
<evidence type="ECO:0000256" key="1">
    <source>
        <dbReference type="ARBA" id="ARBA00022679"/>
    </source>
</evidence>
<dbReference type="GO" id="GO:0003838">
    <property type="term" value="F:sterol 24-C-methyltransferase activity"/>
    <property type="evidence" value="ECO:0007669"/>
    <property type="project" value="TreeGrafter"/>
</dbReference>
<dbReference type="Proteomes" id="UP000245934">
    <property type="component" value="Unassembled WGS sequence"/>
</dbReference>
<evidence type="ECO:0000259" key="2">
    <source>
        <dbReference type="Pfam" id="PF08241"/>
    </source>
</evidence>
<dbReference type="AlphaFoldDB" id="A0A2V2NDX9"/>
<comment type="caution">
    <text evidence="3">The sequence shown here is derived from an EMBL/GenBank/DDBJ whole genome shotgun (WGS) entry which is preliminary data.</text>
</comment>
<keyword evidence="4" id="KW-1185">Reference proteome</keyword>
<dbReference type="PANTHER" id="PTHR44068:SF1">
    <property type="entry name" value="HYPOTHETICAL LOC100005854"/>
    <property type="match status" value="1"/>
</dbReference>
<dbReference type="InterPro" id="IPR013216">
    <property type="entry name" value="Methyltransf_11"/>
</dbReference>
<sequence>MLNKFFQNTQKPQGKLGKLMLTFMNSGHANLATWGFSYLNLPANSHILDVGCGGGANIAKMLKDSPGSIVDGLDHSEESVAFSKKTNASELGKRCTIRQGDVSCLPYPDQSIHLVTAFETIYFWPDLDAAFTEIKRVLKPGSNFFICCEMDNPDNTTWTDRINGMKIYRGEYLQNRLLQAGFKGVSLHRNEKGWMCLEAVC</sequence>
<keyword evidence="1 3" id="KW-0808">Transferase</keyword>
<keyword evidence="3" id="KW-0489">Methyltransferase</keyword>
<dbReference type="CDD" id="cd02440">
    <property type="entry name" value="AdoMet_MTases"/>
    <property type="match status" value="1"/>
</dbReference>
<accession>A0A2V2NDX9</accession>
<reference evidence="3 4" key="1">
    <citation type="submission" date="2018-05" db="EMBL/GenBank/DDBJ databases">
        <title>Draft genome of Methanospirillum stamsii Pt1.</title>
        <authorList>
            <person name="Dueholm M.S."/>
            <person name="Nielsen P.H."/>
            <person name="Bakmann L.F."/>
            <person name="Otzen D.E."/>
        </authorList>
    </citation>
    <scope>NUCLEOTIDE SEQUENCE [LARGE SCALE GENOMIC DNA]</scope>
    <source>
        <strain evidence="3 4">Pt1</strain>
    </source>
</reference>
<dbReference type="Gene3D" id="3.40.50.150">
    <property type="entry name" value="Vaccinia Virus protein VP39"/>
    <property type="match status" value="1"/>
</dbReference>
<name>A0A2V2NDX9_9EURY</name>
<dbReference type="Pfam" id="PF08241">
    <property type="entry name" value="Methyltransf_11"/>
    <property type="match status" value="1"/>
</dbReference>
<evidence type="ECO:0000313" key="4">
    <source>
        <dbReference type="Proteomes" id="UP000245934"/>
    </source>
</evidence>
<evidence type="ECO:0000313" key="3">
    <source>
        <dbReference type="EMBL" id="PWR74567.1"/>
    </source>
</evidence>